<protein>
    <submittedName>
        <fullName evidence="2">Uncharacterized protein</fullName>
    </submittedName>
</protein>
<sequence>MAMCFYFWRPKKSRRSVKNNKSRRPYSNLPEEETSMSALSSDPKSETNMCNKFKNNRKQRPLLIIVQNLIDKNVSRTPPRIDTVVSPRKRFLRDMEKDKVTLEENSQKRIRNKMTDIKASTSTGTVGGASPLRMNGYSEDKPVMSASSTVSRNCSYSITSLLSDDRTPSKRSPNNSPSHFVSITTQKNFISPSIKSEELWYSESVERFRSIELSQAEKGSFHSYNHPSFLPPFVYPYSYPSCYSYNSGFATVPPPIYHHPPTHHLPMPLIRHEAPSCSWKGERIEEVQCRKENSSSTDMPLNLSKHAG</sequence>
<feature type="region of interest" description="Disordered" evidence="1">
    <location>
        <begin position="161"/>
        <end position="180"/>
    </location>
</feature>
<feature type="region of interest" description="Disordered" evidence="1">
    <location>
        <begin position="118"/>
        <end position="148"/>
    </location>
</feature>
<reference evidence="2 3" key="1">
    <citation type="journal article" date="2021" name="BMC Biol.">
        <title>Horizontally acquired antibacterial genes associated with adaptive radiation of ladybird beetles.</title>
        <authorList>
            <person name="Li H.S."/>
            <person name="Tang X.F."/>
            <person name="Huang Y.H."/>
            <person name="Xu Z.Y."/>
            <person name="Chen M.L."/>
            <person name="Du X.Y."/>
            <person name="Qiu B.Y."/>
            <person name="Chen P.T."/>
            <person name="Zhang W."/>
            <person name="Slipinski A."/>
            <person name="Escalona H.E."/>
            <person name="Waterhouse R.M."/>
            <person name="Zwick A."/>
            <person name="Pang H."/>
        </authorList>
    </citation>
    <scope>NUCLEOTIDE SEQUENCE [LARGE SCALE GENOMIC DNA]</scope>
    <source>
        <strain evidence="2">SYSU2018</strain>
    </source>
</reference>
<feature type="region of interest" description="Disordered" evidence="1">
    <location>
        <begin position="289"/>
        <end position="308"/>
    </location>
</feature>
<feature type="region of interest" description="Disordered" evidence="1">
    <location>
        <begin position="16"/>
        <end position="48"/>
    </location>
</feature>
<accession>A0ABD2P6L5</accession>
<gene>
    <name evidence="2" type="ORF">HHI36_001167</name>
</gene>
<keyword evidence="3" id="KW-1185">Reference proteome</keyword>
<comment type="caution">
    <text evidence="2">The sequence shown here is derived from an EMBL/GenBank/DDBJ whole genome shotgun (WGS) entry which is preliminary data.</text>
</comment>
<organism evidence="2 3">
    <name type="scientific">Cryptolaemus montrouzieri</name>
    <dbReference type="NCBI Taxonomy" id="559131"/>
    <lineage>
        <taxon>Eukaryota</taxon>
        <taxon>Metazoa</taxon>
        <taxon>Ecdysozoa</taxon>
        <taxon>Arthropoda</taxon>
        <taxon>Hexapoda</taxon>
        <taxon>Insecta</taxon>
        <taxon>Pterygota</taxon>
        <taxon>Neoptera</taxon>
        <taxon>Endopterygota</taxon>
        <taxon>Coleoptera</taxon>
        <taxon>Polyphaga</taxon>
        <taxon>Cucujiformia</taxon>
        <taxon>Coccinelloidea</taxon>
        <taxon>Coccinellidae</taxon>
        <taxon>Scymninae</taxon>
        <taxon>Scymnini</taxon>
        <taxon>Cryptolaemus</taxon>
    </lineage>
</organism>
<feature type="compositionally biased region" description="Polar residues" evidence="1">
    <location>
        <begin position="170"/>
        <end position="180"/>
    </location>
</feature>
<dbReference type="EMBL" id="JABFTP020000185">
    <property type="protein sequence ID" value="KAL3286669.1"/>
    <property type="molecule type" value="Genomic_DNA"/>
</dbReference>
<feature type="compositionally biased region" description="Polar residues" evidence="1">
    <location>
        <begin position="35"/>
        <end position="48"/>
    </location>
</feature>
<evidence type="ECO:0000313" key="2">
    <source>
        <dbReference type="EMBL" id="KAL3286669.1"/>
    </source>
</evidence>
<dbReference type="AlphaFoldDB" id="A0ABD2P6L5"/>
<name>A0ABD2P6L5_9CUCU</name>
<dbReference type="Proteomes" id="UP001516400">
    <property type="component" value="Unassembled WGS sequence"/>
</dbReference>
<evidence type="ECO:0000313" key="3">
    <source>
        <dbReference type="Proteomes" id="UP001516400"/>
    </source>
</evidence>
<proteinExistence type="predicted"/>
<evidence type="ECO:0000256" key="1">
    <source>
        <dbReference type="SAM" id="MobiDB-lite"/>
    </source>
</evidence>